<dbReference type="InterPro" id="IPR045179">
    <property type="entry name" value="YgfZ/GcvT"/>
</dbReference>
<dbReference type="Gene3D" id="2.40.30.160">
    <property type="match status" value="1"/>
</dbReference>
<reference evidence="2 3" key="1">
    <citation type="submission" date="2021-03" db="EMBL/GenBank/DDBJ databases">
        <title>Thiomicrorhabdus sp.nov.,novel sulfur-oxidizing bacteria isolated from coastal sediment.</title>
        <authorList>
            <person name="Liu X."/>
        </authorList>
    </citation>
    <scope>NUCLEOTIDE SEQUENCE [LARGE SCALE GENOMIC DNA]</scope>
    <source>
        <strain evidence="2 3">6S2-11</strain>
    </source>
</reference>
<feature type="domain" description="GCVT N-terminal" evidence="1">
    <location>
        <begin position="40"/>
        <end position="152"/>
    </location>
</feature>
<dbReference type="InterPro" id="IPR006222">
    <property type="entry name" value="GCVT_N"/>
</dbReference>
<dbReference type="PANTHER" id="PTHR22602">
    <property type="entry name" value="TRANSFERASE CAF17, MITOCHONDRIAL-RELATED"/>
    <property type="match status" value="1"/>
</dbReference>
<dbReference type="EMBL" id="JAGETV010000005">
    <property type="protein sequence ID" value="MBO1926782.1"/>
    <property type="molecule type" value="Genomic_DNA"/>
</dbReference>
<accession>A0ABS3Q3B2</accession>
<dbReference type="Gene3D" id="3.30.70.1400">
    <property type="entry name" value="Aminomethyltransferase beta-barrel domains"/>
    <property type="match status" value="1"/>
</dbReference>
<proteinExistence type="predicted"/>
<gene>
    <name evidence="2" type="ORF">J3998_04270</name>
</gene>
<dbReference type="SUPFAM" id="SSF103025">
    <property type="entry name" value="Folate-binding domain"/>
    <property type="match status" value="1"/>
</dbReference>
<evidence type="ECO:0000259" key="1">
    <source>
        <dbReference type="Pfam" id="PF01571"/>
    </source>
</evidence>
<dbReference type="InterPro" id="IPR017703">
    <property type="entry name" value="YgfZ/GCV_T_CS"/>
</dbReference>
<evidence type="ECO:0000313" key="2">
    <source>
        <dbReference type="EMBL" id="MBO1926782.1"/>
    </source>
</evidence>
<dbReference type="Gene3D" id="3.30.70.1630">
    <property type="match status" value="1"/>
</dbReference>
<sequence>MQATAAMDATWLAFLESQNAQFDETGKISTFGEAELERFLIKHGPVLTNLTHQALLKVSGSEAESFLQGQLSSDVKQVNENRAQLSSYCDPKGNVLAVFLVFKYQGNFYLSFDGSLAETIQKRLQMFVMRSDVKLENVSNSLIQLGFAGEFADLDVQRRLDTKVKEAFEAEMSKDDGMQDVLIIKVPGPYHKYALFGPVEQMQTVWNNLRVNCDLTNNYDWQLLDIAAAVPNVTAANSGQYTAQFLNLDKFDAINFKKGCFPGQEIIARIHYRGKITKRMLRIRLEEEIHLQAGDTLKLLDPQAKTHKLEIINCRPAIFGGTLCNAIGTLKSLDSIEGDLTTENGQPAIIEPLPYSITDEE</sequence>
<comment type="caution">
    <text evidence="2">The sequence shown here is derived from an EMBL/GenBank/DDBJ whole genome shotgun (WGS) entry which is preliminary data.</text>
</comment>
<name>A0ABS3Q3B2_9GAMM</name>
<dbReference type="RefSeq" id="WP_208148230.1">
    <property type="nucleotide sequence ID" value="NZ_JAGETV010000005.1"/>
</dbReference>
<dbReference type="PANTHER" id="PTHR22602:SF0">
    <property type="entry name" value="TRANSFERASE CAF17, MITOCHONDRIAL-RELATED"/>
    <property type="match status" value="1"/>
</dbReference>
<dbReference type="Pfam" id="PF01571">
    <property type="entry name" value="GCV_T"/>
    <property type="match status" value="1"/>
</dbReference>
<dbReference type="Proteomes" id="UP000664835">
    <property type="component" value="Unassembled WGS sequence"/>
</dbReference>
<keyword evidence="3" id="KW-1185">Reference proteome</keyword>
<dbReference type="NCBIfam" id="TIGR03317">
    <property type="entry name" value="ygfZ_signature"/>
    <property type="match status" value="1"/>
</dbReference>
<protein>
    <submittedName>
        <fullName evidence="2">Folate-binding protein YgfZ</fullName>
    </submittedName>
</protein>
<organism evidence="2 3">
    <name type="scientific">Thiomicrorhabdus marina</name>
    <dbReference type="NCBI Taxonomy" id="2818442"/>
    <lineage>
        <taxon>Bacteria</taxon>
        <taxon>Pseudomonadati</taxon>
        <taxon>Pseudomonadota</taxon>
        <taxon>Gammaproteobacteria</taxon>
        <taxon>Thiotrichales</taxon>
        <taxon>Piscirickettsiaceae</taxon>
        <taxon>Thiomicrorhabdus</taxon>
    </lineage>
</organism>
<evidence type="ECO:0000313" key="3">
    <source>
        <dbReference type="Proteomes" id="UP000664835"/>
    </source>
</evidence>